<comment type="caution">
    <text evidence="1">The sequence shown here is derived from an EMBL/GenBank/DDBJ whole genome shotgun (WGS) entry which is preliminary data.</text>
</comment>
<evidence type="ECO:0008006" key="3">
    <source>
        <dbReference type="Google" id="ProtNLM"/>
    </source>
</evidence>
<gene>
    <name evidence="1" type="ORF">ATB95_08245</name>
</gene>
<dbReference type="RefSeq" id="WP_059344512.1">
    <property type="nucleotide sequence ID" value="NZ_FTQX01000013.1"/>
</dbReference>
<dbReference type="Proteomes" id="UP000064412">
    <property type="component" value="Unassembled WGS sequence"/>
</dbReference>
<evidence type="ECO:0000313" key="2">
    <source>
        <dbReference type="Proteomes" id="UP000064412"/>
    </source>
</evidence>
<dbReference type="AlphaFoldDB" id="A0ABD4DQ67"/>
<evidence type="ECO:0000313" key="1">
    <source>
        <dbReference type="EMBL" id="KUY20877.1"/>
    </source>
</evidence>
<accession>A0ABD4DQ67</accession>
<dbReference type="EMBL" id="LNOI01000001">
    <property type="protein sequence ID" value="KUY20877.1"/>
    <property type="molecule type" value="Genomic_DNA"/>
</dbReference>
<protein>
    <recommendedName>
        <fullName evidence="3">DUF551 domain-containing protein</fullName>
    </recommendedName>
</protein>
<name>A0ABD4DQ67_ELIMR</name>
<reference evidence="1 2" key="1">
    <citation type="submission" date="2015-11" db="EMBL/GenBank/DDBJ databases">
        <authorList>
            <person name="Nicholson A.C."/>
            <person name="Humrighouse B.W."/>
            <person name="Graziano J."/>
            <person name="Lasker B."/>
            <person name="Whitney A.M."/>
            <person name="Mcquiston J.R."/>
        </authorList>
    </citation>
    <scope>NUCLEOTIDE SEQUENCE [LARGE SCALE GENOMIC DNA]</scope>
    <source>
        <strain evidence="1 2">G4071</strain>
    </source>
</reference>
<proteinExistence type="predicted"/>
<organism evidence="1 2">
    <name type="scientific">Elizabethkingia miricola</name>
    <name type="common">Chryseobacterium miricola</name>
    <dbReference type="NCBI Taxonomy" id="172045"/>
    <lineage>
        <taxon>Bacteria</taxon>
        <taxon>Pseudomonadati</taxon>
        <taxon>Bacteroidota</taxon>
        <taxon>Flavobacteriia</taxon>
        <taxon>Flavobacteriales</taxon>
        <taxon>Weeksellaceae</taxon>
        <taxon>Elizabethkingia</taxon>
    </lineage>
</organism>
<sequence>METPKEQAIKAAYGELYDKYKNRINENGWFNAEDPKKHKPNHLGFIIGDVEILSSLYWRPKVLNGIETNNSWTRIESEEDNPKESGKYWVILSHYSGKKSPVTQECYYIGKGWDSFLDVTHYQPIETPKPPIF</sequence>